<organism evidence="1 2">
    <name type="scientific">Allonocardiopsis opalescens</name>
    <dbReference type="NCBI Taxonomy" id="1144618"/>
    <lineage>
        <taxon>Bacteria</taxon>
        <taxon>Bacillati</taxon>
        <taxon>Actinomycetota</taxon>
        <taxon>Actinomycetes</taxon>
        <taxon>Streptosporangiales</taxon>
        <taxon>Allonocardiopsis</taxon>
    </lineage>
</organism>
<dbReference type="AlphaFoldDB" id="A0A2T0Q511"/>
<evidence type="ECO:0000313" key="2">
    <source>
        <dbReference type="Proteomes" id="UP000237846"/>
    </source>
</evidence>
<comment type="caution">
    <text evidence="1">The sequence shown here is derived from an EMBL/GenBank/DDBJ whole genome shotgun (WGS) entry which is preliminary data.</text>
</comment>
<dbReference type="EMBL" id="PVZC01000004">
    <property type="protein sequence ID" value="PRX98908.1"/>
    <property type="molecule type" value="Genomic_DNA"/>
</dbReference>
<sequence length="194" mass="21103">MATVSKVRERGAPLIVVQRIAVWWSAAGRGAAEAARRSALPRVLPLPGAPDPDARTTLHDVVLRDSADYRPHAEFGPAPDRPGRPAAAHWGLRFAERGGVLAVCRTSVADAFPQRRPGELFALERGTLGRYRANFRFVSLSHRSEWWYAQWTLTVGYGVERPGAFADTAPAAEVDALVSLYGNGGGRPARPARR</sequence>
<dbReference type="Proteomes" id="UP000237846">
    <property type="component" value="Unassembled WGS sequence"/>
</dbReference>
<accession>A0A2T0Q511</accession>
<name>A0A2T0Q511_9ACTN</name>
<keyword evidence="2" id="KW-1185">Reference proteome</keyword>
<gene>
    <name evidence="1" type="ORF">CLV72_104488</name>
</gene>
<evidence type="ECO:0000313" key="1">
    <source>
        <dbReference type="EMBL" id="PRX98908.1"/>
    </source>
</evidence>
<proteinExistence type="predicted"/>
<protein>
    <submittedName>
        <fullName evidence="1">Uncharacterized protein</fullName>
    </submittedName>
</protein>
<reference evidence="1 2" key="1">
    <citation type="submission" date="2018-03" db="EMBL/GenBank/DDBJ databases">
        <title>Genomic Encyclopedia of Archaeal and Bacterial Type Strains, Phase II (KMG-II): from individual species to whole genera.</title>
        <authorList>
            <person name="Goeker M."/>
        </authorList>
    </citation>
    <scope>NUCLEOTIDE SEQUENCE [LARGE SCALE GENOMIC DNA]</scope>
    <source>
        <strain evidence="1 2">DSM 45601</strain>
    </source>
</reference>